<evidence type="ECO:0008006" key="4">
    <source>
        <dbReference type="Google" id="ProtNLM"/>
    </source>
</evidence>
<accession>A0A1M2VNH6</accession>
<evidence type="ECO:0000313" key="2">
    <source>
        <dbReference type="EMBL" id="OJT09151.1"/>
    </source>
</evidence>
<feature type="region of interest" description="Disordered" evidence="1">
    <location>
        <begin position="428"/>
        <end position="483"/>
    </location>
</feature>
<protein>
    <recommendedName>
        <fullName evidence="4">F-box domain-containing protein</fullName>
    </recommendedName>
</protein>
<dbReference type="AlphaFoldDB" id="A0A1M2VNH6"/>
<sequence>MSPIQTRARARRENIPLPGYLSSNPKPTSTSSNRFKHTTAISAKRFKINSALEHGQRARVALADRTRTNRVREANTKRAPRHARYYPELRIWPVDDYQYPAAAPLRTAPKVRWAEDIEYNEYSPGDQGDQELVNGYSDSEMPPPAGNSKPSAEEASDGNTGKRAYVGRTPPGKSRRIRAHTSPANFATVVLFGKTQELSRLEVDDASRLDHPATPSYKSTATDRPSPRYRATPHPGLQSSSWSSSSRSPAATQHAGSSGALEAQNIPISGLGLRPHLPPALKYAQTCRFARQLVYEPKDHFLWRELYLGRPFDDLRQAVPVPRPRLDVYAAPVPANSDNSTTSSSTGGVSPPWWSELQRRIEAEAIANSGKSSDVQALLRAFETFLAAVDTARPVAEGDIGEDARKIAPRSENLHWLDRVLRTKILNIPIPSSPPHADSSTTASSSSRSSPPIVPLGPPSPVPQKRELRPTRARLQATPSPSAEDMLTIAATQLRSRLRAYLALSHDSSHEAESIARMAALRKTSRCFVYDMRRYQPGTLWGPYRVVYPITTTDSAEPVTGTDADDDTGEDSDADSGAEERGTLVANWEHIEHILNVVGLKLREVAHTCLGFYKKPIFKLEALRAYSAVDALDSAGREPHDWAGVTGKWRRFVCFMDYRINTPLSQYGQLSESNIGPHHPSFFDDPFDEALRPVELHLSLISDTEYFADMRQLARDAPVSATGEADDPRFPTLYFDGHSRGPHTSTASIRGTVSTLADGAIRWQFVSAVPRIGTY</sequence>
<evidence type="ECO:0000256" key="1">
    <source>
        <dbReference type="SAM" id="MobiDB-lite"/>
    </source>
</evidence>
<feature type="region of interest" description="Disordered" evidence="1">
    <location>
        <begin position="330"/>
        <end position="351"/>
    </location>
</feature>
<feature type="region of interest" description="Disordered" evidence="1">
    <location>
        <begin position="119"/>
        <end position="180"/>
    </location>
</feature>
<feature type="compositionally biased region" description="Low complexity" evidence="1">
    <location>
        <begin position="340"/>
        <end position="351"/>
    </location>
</feature>
<feature type="compositionally biased region" description="Acidic residues" evidence="1">
    <location>
        <begin position="563"/>
        <end position="577"/>
    </location>
</feature>
<dbReference type="EMBL" id="MNAD01000981">
    <property type="protein sequence ID" value="OJT09151.1"/>
    <property type="molecule type" value="Genomic_DNA"/>
</dbReference>
<feature type="compositionally biased region" description="Low complexity" evidence="1">
    <location>
        <begin position="239"/>
        <end position="248"/>
    </location>
</feature>
<feature type="compositionally biased region" description="Low complexity" evidence="1">
    <location>
        <begin position="435"/>
        <end position="451"/>
    </location>
</feature>
<feature type="compositionally biased region" description="Low complexity" evidence="1">
    <location>
        <begin position="22"/>
        <end position="33"/>
    </location>
</feature>
<feature type="compositionally biased region" description="Pro residues" evidence="1">
    <location>
        <begin position="452"/>
        <end position="462"/>
    </location>
</feature>
<feature type="region of interest" description="Disordered" evidence="1">
    <location>
        <begin position="555"/>
        <end position="579"/>
    </location>
</feature>
<dbReference type="STRING" id="154538.A0A1M2VNH6"/>
<proteinExistence type="predicted"/>
<dbReference type="Proteomes" id="UP000184267">
    <property type="component" value="Unassembled WGS sequence"/>
</dbReference>
<organism evidence="2 3">
    <name type="scientific">Trametes pubescens</name>
    <name type="common">White-rot fungus</name>
    <dbReference type="NCBI Taxonomy" id="154538"/>
    <lineage>
        <taxon>Eukaryota</taxon>
        <taxon>Fungi</taxon>
        <taxon>Dikarya</taxon>
        <taxon>Basidiomycota</taxon>
        <taxon>Agaricomycotina</taxon>
        <taxon>Agaricomycetes</taxon>
        <taxon>Polyporales</taxon>
        <taxon>Polyporaceae</taxon>
        <taxon>Trametes</taxon>
    </lineage>
</organism>
<feature type="region of interest" description="Disordered" evidence="1">
    <location>
        <begin position="1"/>
        <end position="35"/>
    </location>
</feature>
<comment type="caution">
    <text evidence="2">The sequence shown here is derived from an EMBL/GenBank/DDBJ whole genome shotgun (WGS) entry which is preliminary data.</text>
</comment>
<dbReference type="OrthoDB" id="3226064at2759"/>
<keyword evidence="3" id="KW-1185">Reference proteome</keyword>
<feature type="region of interest" description="Disordered" evidence="1">
    <location>
        <begin position="203"/>
        <end position="260"/>
    </location>
</feature>
<evidence type="ECO:0000313" key="3">
    <source>
        <dbReference type="Proteomes" id="UP000184267"/>
    </source>
</evidence>
<reference evidence="2 3" key="1">
    <citation type="submission" date="2016-10" db="EMBL/GenBank/DDBJ databases">
        <title>Genome sequence of the basidiomycete white-rot fungus Trametes pubescens.</title>
        <authorList>
            <person name="Makela M.R."/>
            <person name="Granchi Z."/>
            <person name="Peng M."/>
            <person name="De Vries R.P."/>
            <person name="Grigoriev I."/>
            <person name="Riley R."/>
            <person name="Hilden K."/>
        </authorList>
    </citation>
    <scope>NUCLEOTIDE SEQUENCE [LARGE SCALE GENOMIC DNA]</scope>
    <source>
        <strain evidence="2 3">FBCC735</strain>
    </source>
</reference>
<gene>
    <name evidence="2" type="ORF">TRAPUB_14410</name>
</gene>
<name>A0A1M2VNH6_TRAPU</name>